<dbReference type="EMBL" id="CABVMM010000002">
    <property type="protein sequence ID" value="VVU99154.1"/>
    <property type="molecule type" value="Genomic_DNA"/>
</dbReference>
<protein>
    <submittedName>
        <fullName evidence="1">Uncharacterized protein</fullName>
    </submittedName>
</protein>
<comment type="caution">
    <text evidence="1">The sequence shown here is derived from an EMBL/GenBank/DDBJ whole genome shotgun (WGS) entry which is preliminary data.</text>
</comment>
<keyword evidence="2" id="KW-1185">Reference proteome</keyword>
<evidence type="ECO:0000313" key="1">
    <source>
        <dbReference type="EMBL" id="VVU99154.1"/>
    </source>
</evidence>
<gene>
    <name evidence="1" type="ORF">FVB9532_00406</name>
</gene>
<proteinExistence type="predicted"/>
<sequence>MKKIWKYNIIASIILFFLFVSLLYFGLKNDNVMYLSISKNIALITFIQLVLCVIYSIFKYKSQSFWTFIYLGIIGLLCFIEINLFYGVLSGLLGDM</sequence>
<dbReference type="Proteomes" id="UP000356253">
    <property type="component" value="Unassembled WGS sequence"/>
</dbReference>
<reference evidence="1" key="1">
    <citation type="submission" date="2019-09" db="EMBL/GenBank/DDBJ databases">
        <authorList>
            <person name="Rodrigo-Torres L."/>
            <person name="Arahal R. D."/>
            <person name="Lucena T."/>
        </authorList>
    </citation>
    <scope>NUCLEOTIDE SEQUENCE</scope>
    <source>
        <strain evidence="1">ISS653</strain>
    </source>
</reference>
<organism evidence="1 2">
    <name type="scientific">Mesonia oceanica</name>
    <dbReference type="NCBI Taxonomy" id="2687242"/>
    <lineage>
        <taxon>Bacteria</taxon>
        <taxon>Pseudomonadati</taxon>
        <taxon>Bacteroidota</taxon>
        <taxon>Flavobacteriia</taxon>
        <taxon>Flavobacteriales</taxon>
        <taxon>Flavobacteriaceae</taxon>
        <taxon>Mesonia</taxon>
    </lineage>
</organism>
<evidence type="ECO:0000313" key="2">
    <source>
        <dbReference type="Proteomes" id="UP000356253"/>
    </source>
</evidence>
<accession>A0AC61Y4Q6</accession>
<name>A0AC61Y4Q6_9FLAO</name>